<dbReference type="EMBL" id="JADYXP020000016">
    <property type="protein sequence ID" value="KAL0108348.1"/>
    <property type="molecule type" value="Genomic_DNA"/>
</dbReference>
<evidence type="ECO:0000313" key="2">
    <source>
        <dbReference type="Proteomes" id="UP001430953"/>
    </source>
</evidence>
<keyword evidence="2" id="KW-1185">Reference proteome</keyword>
<evidence type="ECO:0000313" key="1">
    <source>
        <dbReference type="EMBL" id="KAL0108348.1"/>
    </source>
</evidence>
<name>A0AAW2EYG3_9HYME</name>
<dbReference type="Proteomes" id="UP001430953">
    <property type="component" value="Unassembled WGS sequence"/>
</dbReference>
<dbReference type="AlphaFoldDB" id="A0AAW2EYG3"/>
<sequence>MELCNDYFALQLTVAIVLALEFSPSAEMILDERDYRIIAHPINNRIQPYAYFHLEMDKYSSRNVE</sequence>
<proteinExistence type="predicted"/>
<accession>A0AAW2EYG3</accession>
<reference evidence="1 2" key="1">
    <citation type="submission" date="2023-03" db="EMBL/GenBank/DDBJ databases">
        <title>High recombination rates correlate with genetic variation in Cardiocondyla obscurior ants.</title>
        <authorList>
            <person name="Errbii M."/>
        </authorList>
    </citation>
    <scope>NUCLEOTIDE SEQUENCE [LARGE SCALE GENOMIC DNA]</scope>
    <source>
        <strain evidence="1">Alpha-2009</strain>
        <tissue evidence="1">Whole body</tissue>
    </source>
</reference>
<comment type="caution">
    <text evidence="1">The sequence shown here is derived from an EMBL/GenBank/DDBJ whole genome shotgun (WGS) entry which is preliminary data.</text>
</comment>
<protein>
    <submittedName>
        <fullName evidence="1">Uncharacterized protein</fullName>
    </submittedName>
</protein>
<organism evidence="1 2">
    <name type="scientific">Cardiocondyla obscurior</name>
    <dbReference type="NCBI Taxonomy" id="286306"/>
    <lineage>
        <taxon>Eukaryota</taxon>
        <taxon>Metazoa</taxon>
        <taxon>Ecdysozoa</taxon>
        <taxon>Arthropoda</taxon>
        <taxon>Hexapoda</taxon>
        <taxon>Insecta</taxon>
        <taxon>Pterygota</taxon>
        <taxon>Neoptera</taxon>
        <taxon>Endopterygota</taxon>
        <taxon>Hymenoptera</taxon>
        <taxon>Apocrita</taxon>
        <taxon>Aculeata</taxon>
        <taxon>Formicoidea</taxon>
        <taxon>Formicidae</taxon>
        <taxon>Myrmicinae</taxon>
        <taxon>Cardiocondyla</taxon>
    </lineage>
</organism>
<gene>
    <name evidence="1" type="ORF">PUN28_015111</name>
</gene>